<feature type="region of interest" description="Disordered" evidence="1">
    <location>
        <begin position="58"/>
        <end position="82"/>
    </location>
</feature>
<evidence type="ECO:0000256" key="1">
    <source>
        <dbReference type="SAM" id="MobiDB-lite"/>
    </source>
</evidence>
<evidence type="ECO:0008006" key="3">
    <source>
        <dbReference type="Google" id="ProtNLM"/>
    </source>
</evidence>
<gene>
    <name evidence="2" type="ORF">LDC_0230</name>
</gene>
<dbReference type="Gene3D" id="2.60.120.620">
    <property type="entry name" value="q2cbj1_9rhob like domain"/>
    <property type="match status" value="1"/>
</dbReference>
<proteinExistence type="predicted"/>
<reference evidence="2" key="1">
    <citation type="submission" date="2010-07" db="EMBL/GenBank/DDBJ databases">
        <authorList>
            <consortium name="CONSOLIDER consortium CSD2007-00005"/>
            <person name="Guazzaroni M.-E."/>
            <person name="Richter M."/>
            <person name="Garcia-Salamanca A."/>
            <person name="Yarza P."/>
            <person name="Ferrer M."/>
        </authorList>
    </citation>
    <scope>NUCLEOTIDE SEQUENCE</scope>
</reference>
<accession>D9PFF1</accession>
<sequence length="82" mass="8748">MSQPPLNQDPVALARIADAIADPGWCVSPDFLSVDQVVALRSEAEALRAQGAFRPAGIGRGQGLSVDPQVRSDQIHWVDSEP</sequence>
<protein>
    <recommendedName>
        <fullName evidence="3">2OG-Fe(II) oxygenase</fullName>
    </recommendedName>
</protein>
<name>D9PFF1_9ZZZZ</name>
<dbReference type="AlphaFoldDB" id="D9PFF1"/>
<reference evidence="2" key="2">
    <citation type="journal article" date="2011" name="Microb. Ecol.">
        <title>Taxonomic and Functional Metagenomic Profiling of the Microbial Community in the Anoxic Sediment of a Sub-saline Shallow Lake (Laguna de Carrizo, Central Spain).</title>
        <authorList>
            <person name="Ferrer M."/>
            <person name="Guazzaroni M.E."/>
            <person name="Richter M."/>
            <person name="Garcia-Salamanca A."/>
            <person name="Yarza P."/>
            <person name="Suarez-Suarez A."/>
            <person name="Solano J."/>
            <person name="Alcaide M."/>
            <person name="van Dillewijn P."/>
            <person name="Molina-Henares M.A."/>
            <person name="Lopez-Cortes N."/>
            <person name="Al-Ramahi Y."/>
            <person name="Guerrero C."/>
            <person name="Acosta A."/>
            <person name="de Eugenio L.I."/>
            <person name="Martinez V."/>
            <person name="Marques S."/>
            <person name="Rojo F."/>
            <person name="Santero E."/>
            <person name="Genilloud O."/>
            <person name="Perez-Perez J."/>
            <person name="Rossello-Mora R."/>
            <person name="Ramos J.L."/>
        </authorList>
    </citation>
    <scope>NUCLEOTIDE SEQUENCE</scope>
</reference>
<evidence type="ECO:0000313" key="2">
    <source>
        <dbReference type="EMBL" id="EFK97714.1"/>
    </source>
</evidence>
<feature type="compositionally biased region" description="Basic and acidic residues" evidence="1">
    <location>
        <begin position="73"/>
        <end position="82"/>
    </location>
</feature>
<organism evidence="2">
    <name type="scientific">sediment metagenome</name>
    <dbReference type="NCBI Taxonomy" id="749907"/>
    <lineage>
        <taxon>unclassified sequences</taxon>
        <taxon>metagenomes</taxon>
        <taxon>ecological metagenomes</taxon>
    </lineage>
</organism>
<dbReference type="EMBL" id="ADZX01000056">
    <property type="protein sequence ID" value="EFK97714.1"/>
    <property type="molecule type" value="Genomic_DNA"/>
</dbReference>
<feature type="non-terminal residue" evidence="2">
    <location>
        <position position="82"/>
    </location>
</feature>
<comment type="caution">
    <text evidence="2">The sequence shown here is derived from an EMBL/GenBank/DDBJ whole genome shotgun (WGS) entry which is preliminary data.</text>
</comment>